<dbReference type="GO" id="GO:0003677">
    <property type="term" value="F:DNA binding"/>
    <property type="evidence" value="ECO:0007669"/>
    <property type="project" value="UniProtKB-UniRule"/>
</dbReference>
<dbReference type="Proteomes" id="UP001364617">
    <property type="component" value="Unassembled WGS sequence"/>
</dbReference>
<dbReference type="SMART" id="SM00692">
    <property type="entry name" value="DM3"/>
    <property type="match status" value="1"/>
</dbReference>
<dbReference type="InterPro" id="IPR027805">
    <property type="entry name" value="Transposase_HTH_dom"/>
</dbReference>
<dbReference type="PROSITE" id="PS50950">
    <property type="entry name" value="ZF_THAP"/>
    <property type="match status" value="1"/>
</dbReference>
<dbReference type="Gene3D" id="6.20.210.20">
    <property type="entry name" value="THAP domain"/>
    <property type="match status" value="1"/>
</dbReference>
<evidence type="ECO:0000256" key="3">
    <source>
        <dbReference type="ARBA" id="ARBA00022771"/>
    </source>
</evidence>
<dbReference type="InterPro" id="IPR038441">
    <property type="entry name" value="THAP_Znf_sf"/>
</dbReference>
<evidence type="ECO:0000256" key="6">
    <source>
        <dbReference type="PROSITE-ProRule" id="PRU00309"/>
    </source>
</evidence>
<dbReference type="PANTHER" id="PTHR23080">
    <property type="entry name" value="THAP DOMAIN PROTEIN"/>
    <property type="match status" value="1"/>
</dbReference>
<evidence type="ECO:0000256" key="5">
    <source>
        <dbReference type="ARBA" id="ARBA00023125"/>
    </source>
</evidence>
<accession>A0AAN9GY53</accession>
<evidence type="ECO:0000256" key="1">
    <source>
        <dbReference type="ARBA" id="ARBA00001968"/>
    </source>
</evidence>
<dbReference type="InterPro" id="IPR006612">
    <property type="entry name" value="THAP_Znf"/>
</dbReference>
<keyword evidence="5 6" id="KW-0238">DNA-binding</keyword>
<keyword evidence="4" id="KW-0862">Zinc</keyword>
<sequence length="488" mass="55106">MVISCCAVGCANRQGKANVSFYRVPFDGERRQRWVAAISRKDWQPSKYSRICSEHFLQGQKSDDPLSPDYVPSVFAHTKSPEKRRALGSLGKYEVREAMKKKKRQESSKREAARALLNLSAEMNVLHEVEEEIVEEAIVEEASISETSGKCDAMCQTNLTSDYIESLEFECQQLRGDTFALKEKLKPSDLEQSTFENSDKLKTFTGLPNYKVFMAMIDLLTPLLKDTANITIFHQLLLTLMRIRLNLPIAFLSYLFGVHMSTISRVFTNVINILNDNLVPVCVVWPDRDDVQTSLPMCFRKSFKRCMSVIDCFEITIDRPKDLKARAQTYSQYKSHNTIKYLIGITPQGIISFISKGWGGRSTDAHITANSGFLDNLLPGDLILADRGFRIQEQVGLYCARVETPAFTRGKKQLGAVELEDSRKLAAVRIHVERVIGQARSKYRMLHGPVPISLLIKSSEEEEFTSLDKIVRVACALTNLCPSVVPID</sequence>
<proteinExistence type="predicted"/>
<dbReference type="EMBL" id="JAYKXH010000017">
    <property type="protein sequence ID" value="KAK7139122.1"/>
    <property type="molecule type" value="Genomic_DNA"/>
</dbReference>
<dbReference type="SUPFAM" id="SSF57716">
    <property type="entry name" value="Glucocorticoid receptor-like (DNA-binding domain)"/>
    <property type="match status" value="1"/>
</dbReference>
<dbReference type="Pfam" id="PF13359">
    <property type="entry name" value="DDE_Tnp_4"/>
    <property type="match status" value="1"/>
</dbReference>
<feature type="domain" description="THAP-type" evidence="7">
    <location>
        <begin position="1"/>
        <end position="75"/>
    </location>
</feature>
<protein>
    <recommendedName>
        <fullName evidence="7">THAP-type domain-containing protein</fullName>
    </recommendedName>
</protein>
<dbReference type="Pfam" id="PF05485">
    <property type="entry name" value="THAP"/>
    <property type="match status" value="1"/>
</dbReference>
<organism evidence="8 9">
    <name type="scientific">Phoxinus phoxinus</name>
    <name type="common">Eurasian minnow</name>
    <dbReference type="NCBI Taxonomy" id="58324"/>
    <lineage>
        <taxon>Eukaryota</taxon>
        <taxon>Metazoa</taxon>
        <taxon>Chordata</taxon>
        <taxon>Craniata</taxon>
        <taxon>Vertebrata</taxon>
        <taxon>Euteleostomi</taxon>
        <taxon>Actinopterygii</taxon>
        <taxon>Neopterygii</taxon>
        <taxon>Teleostei</taxon>
        <taxon>Ostariophysi</taxon>
        <taxon>Cypriniformes</taxon>
        <taxon>Leuciscidae</taxon>
        <taxon>Phoxininae</taxon>
        <taxon>Phoxinus</taxon>
    </lineage>
</organism>
<evidence type="ECO:0000256" key="2">
    <source>
        <dbReference type="ARBA" id="ARBA00022723"/>
    </source>
</evidence>
<evidence type="ECO:0000259" key="7">
    <source>
        <dbReference type="PROSITE" id="PS50950"/>
    </source>
</evidence>
<dbReference type="Pfam" id="PF13613">
    <property type="entry name" value="HTH_Tnp_4"/>
    <property type="match status" value="1"/>
</dbReference>
<evidence type="ECO:0000313" key="9">
    <source>
        <dbReference type="Proteomes" id="UP001364617"/>
    </source>
</evidence>
<reference evidence="8 9" key="1">
    <citation type="submission" date="2024-02" db="EMBL/GenBank/DDBJ databases">
        <title>Chromosome-level genome assembly of the Eurasian Minnow (Phoxinus phoxinus).</title>
        <authorList>
            <person name="Oriowo T.O."/>
            <person name="Martin S."/>
            <person name="Stange M."/>
            <person name="Chrysostomakis Y."/>
            <person name="Brown T."/>
            <person name="Winkler S."/>
            <person name="Kukowka S."/>
            <person name="Myers E.W."/>
            <person name="Bohne A."/>
        </authorList>
    </citation>
    <scope>NUCLEOTIDE SEQUENCE [LARGE SCALE GENOMIC DNA]</scope>
    <source>
        <strain evidence="8">ZFMK-TIS-60720</strain>
        <tissue evidence="8">Whole Organism</tissue>
    </source>
</reference>
<evidence type="ECO:0000256" key="4">
    <source>
        <dbReference type="ARBA" id="ARBA00022833"/>
    </source>
</evidence>
<keyword evidence="3 6" id="KW-0863">Zinc-finger</keyword>
<dbReference type="InterPro" id="IPR027806">
    <property type="entry name" value="HARBI1_dom"/>
</dbReference>
<evidence type="ECO:0000313" key="8">
    <source>
        <dbReference type="EMBL" id="KAK7139122.1"/>
    </source>
</evidence>
<keyword evidence="9" id="KW-1185">Reference proteome</keyword>
<comment type="caution">
    <text evidence="8">The sequence shown here is derived from an EMBL/GenBank/DDBJ whole genome shotgun (WGS) entry which is preliminary data.</text>
</comment>
<dbReference type="SMART" id="SM00980">
    <property type="entry name" value="THAP"/>
    <property type="match status" value="1"/>
</dbReference>
<name>A0AAN9GY53_9TELE</name>
<dbReference type="AlphaFoldDB" id="A0AAN9GY53"/>
<keyword evidence="2" id="KW-0479">Metal-binding</keyword>
<comment type="cofactor">
    <cofactor evidence="1">
        <name>a divalent metal cation</name>
        <dbReference type="ChEBI" id="CHEBI:60240"/>
    </cofactor>
</comment>
<dbReference type="GO" id="GO:0008270">
    <property type="term" value="F:zinc ion binding"/>
    <property type="evidence" value="ECO:0007669"/>
    <property type="project" value="UniProtKB-KW"/>
</dbReference>
<gene>
    <name evidence="8" type="ORF">R3I93_016294</name>
</gene>